<name>A0A482WNR8_LAOST</name>
<evidence type="ECO:0000313" key="1">
    <source>
        <dbReference type="EMBL" id="RZF35229.1"/>
    </source>
</evidence>
<dbReference type="GO" id="GO:0140326">
    <property type="term" value="F:ATPase-coupled intramembrane lipid transporter activity"/>
    <property type="evidence" value="ECO:0007669"/>
    <property type="project" value="TreeGrafter"/>
</dbReference>
<dbReference type="SMR" id="A0A482WNR8"/>
<proteinExistence type="predicted"/>
<dbReference type="OrthoDB" id="377733at2759"/>
<accession>A0A482WNR8</accession>
<dbReference type="GO" id="GO:0007030">
    <property type="term" value="P:Golgi organization"/>
    <property type="evidence" value="ECO:0007669"/>
    <property type="project" value="TreeGrafter"/>
</dbReference>
<dbReference type="GO" id="GO:0045332">
    <property type="term" value="P:phospholipid translocation"/>
    <property type="evidence" value="ECO:0007669"/>
    <property type="project" value="TreeGrafter"/>
</dbReference>
<dbReference type="InParanoid" id="A0A482WNR8"/>
<dbReference type="InterPro" id="IPR036412">
    <property type="entry name" value="HAD-like_sf"/>
</dbReference>
<dbReference type="STRING" id="195883.A0A482WNR8"/>
<dbReference type="Gene3D" id="3.40.50.1000">
    <property type="entry name" value="HAD superfamily/HAD-like"/>
    <property type="match status" value="1"/>
</dbReference>
<dbReference type="SUPFAM" id="SSF56784">
    <property type="entry name" value="HAD-like"/>
    <property type="match status" value="1"/>
</dbReference>
<organism evidence="1 2">
    <name type="scientific">Laodelphax striatellus</name>
    <name type="common">Small brown planthopper</name>
    <name type="synonym">Delphax striatella</name>
    <dbReference type="NCBI Taxonomy" id="195883"/>
    <lineage>
        <taxon>Eukaryota</taxon>
        <taxon>Metazoa</taxon>
        <taxon>Ecdysozoa</taxon>
        <taxon>Arthropoda</taxon>
        <taxon>Hexapoda</taxon>
        <taxon>Insecta</taxon>
        <taxon>Pterygota</taxon>
        <taxon>Neoptera</taxon>
        <taxon>Paraneoptera</taxon>
        <taxon>Hemiptera</taxon>
        <taxon>Auchenorrhyncha</taxon>
        <taxon>Fulgoroidea</taxon>
        <taxon>Delphacidae</taxon>
        <taxon>Criomorphinae</taxon>
        <taxon>Laodelphax</taxon>
    </lineage>
</organism>
<dbReference type="EMBL" id="QKKF02029115">
    <property type="protein sequence ID" value="RZF35229.1"/>
    <property type="molecule type" value="Genomic_DNA"/>
</dbReference>
<dbReference type="PANTHER" id="PTHR24092:SF190">
    <property type="entry name" value="PHOSPHOLIPID-TRANSPORTING ATPASE"/>
    <property type="match status" value="1"/>
</dbReference>
<keyword evidence="2" id="KW-1185">Reference proteome</keyword>
<dbReference type="AlphaFoldDB" id="A0A482WNR8"/>
<protein>
    <submittedName>
        <fullName evidence="1">Uncharacterized protein</fullName>
    </submittedName>
</protein>
<sequence length="93" mass="10415">MVSPLLTKQGRYDGATAIEDKLQDGVQRAIANLSIAEIKIWGRTGDKQETAVNIGYSCQLLNDDMELFIVDGNTMEQVTEQLKQLKQVMRKNS</sequence>
<evidence type="ECO:0000313" key="2">
    <source>
        <dbReference type="Proteomes" id="UP000291343"/>
    </source>
</evidence>
<gene>
    <name evidence="1" type="ORF">LSTR_LSTR013950</name>
</gene>
<reference evidence="1 2" key="1">
    <citation type="journal article" date="2017" name="Gigascience">
        <title>Genome sequence of the small brown planthopper, Laodelphax striatellus.</title>
        <authorList>
            <person name="Zhu J."/>
            <person name="Jiang F."/>
            <person name="Wang X."/>
            <person name="Yang P."/>
            <person name="Bao Y."/>
            <person name="Zhao W."/>
            <person name="Wang W."/>
            <person name="Lu H."/>
            <person name="Wang Q."/>
            <person name="Cui N."/>
            <person name="Li J."/>
            <person name="Chen X."/>
            <person name="Luo L."/>
            <person name="Yu J."/>
            <person name="Kang L."/>
            <person name="Cui F."/>
        </authorList>
    </citation>
    <scope>NUCLEOTIDE SEQUENCE [LARGE SCALE GENOMIC DNA]</scope>
    <source>
        <strain evidence="1">Lst14</strain>
    </source>
</reference>
<comment type="caution">
    <text evidence="1">The sequence shown here is derived from an EMBL/GenBank/DDBJ whole genome shotgun (WGS) entry which is preliminary data.</text>
</comment>
<dbReference type="InterPro" id="IPR023214">
    <property type="entry name" value="HAD_sf"/>
</dbReference>
<dbReference type="GO" id="GO:0005802">
    <property type="term" value="C:trans-Golgi network"/>
    <property type="evidence" value="ECO:0007669"/>
    <property type="project" value="TreeGrafter"/>
</dbReference>
<dbReference type="PANTHER" id="PTHR24092">
    <property type="entry name" value="PROBABLE PHOSPHOLIPID-TRANSPORTING ATPASE"/>
    <property type="match status" value="1"/>
</dbReference>
<dbReference type="Proteomes" id="UP000291343">
    <property type="component" value="Unassembled WGS sequence"/>
</dbReference>
<dbReference type="GO" id="GO:0005886">
    <property type="term" value="C:plasma membrane"/>
    <property type="evidence" value="ECO:0007669"/>
    <property type="project" value="TreeGrafter"/>
</dbReference>